<evidence type="ECO:0000313" key="2">
    <source>
        <dbReference type="EMBL" id="KAJ4963875.1"/>
    </source>
</evidence>
<proteinExistence type="predicted"/>
<dbReference type="AlphaFoldDB" id="A0A9Q0K6E8"/>
<name>A0A9Q0K6E8_9MAGN</name>
<feature type="compositionally biased region" description="Polar residues" evidence="1">
    <location>
        <begin position="94"/>
        <end position="109"/>
    </location>
</feature>
<feature type="compositionally biased region" description="Polar residues" evidence="1">
    <location>
        <begin position="55"/>
        <end position="65"/>
    </location>
</feature>
<dbReference type="Proteomes" id="UP001141806">
    <property type="component" value="Unassembled WGS sequence"/>
</dbReference>
<keyword evidence="3" id="KW-1185">Reference proteome</keyword>
<reference evidence="2" key="1">
    <citation type="journal article" date="2023" name="Plant J.">
        <title>The genome of the king protea, Protea cynaroides.</title>
        <authorList>
            <person name="Chang J."/>
            <person name="Duong T.A."/>
            <person name="Schoeman C."/>
            <person name="Ma X."/>
            <person name="Roodt D."/>
            <person name="Barker N."/>
            <person name="Li Z."/>
            <person name="Van de Peer Y."/>
            <person name="Mizrachi E."/>
        </authorList>
    </citation>
    <scope>NUCLEOTIDE SEQUENCE</scope>
    <source>
        <tissue evidence="2">Young leaves</tissue>
    </source>
</reference>
<accession>A0A9Q0K6E8</accession>
<organism evidence="2 3">
    <name type="scientific">Protea cynaroides</name>
    <dbReference type="NCBI Taxonomy" id="273540"/>
    <lineage>
        <taxon>Eukaryota</taxon>
        <taxon>Viridiplantae</taxon>
        <taxon>Streptophyta</taxon>
        <taxon>Embryophyta</taxon>
        <taxon>Tracheophyta</taxon>
        <taxon>Spermatophyta</taxon>
        <taxon>Magnoliopsida</taxon>
        <taxon>Proteales</taxon>
        <taxon>Proteaceae</taxon>
        <taxon>Protea</taxon>
    </lineage>
</organism>
<comment type="caution">
    <text evidence="2">The sequence shown here is derived from an EMBL/GenBank/DDBJ whole genome shotgun (WGS) entry which is preliminary data.</text>
</comment>
<sequence>MCGLTPLRLYIKIMRRNSILLNLASKDSKKLGNEGVDKVGSADDNLPDRSDTQGRKTNTADQNVNDSDRRDGSVRKPGRVRKQSNRVRKKRPTDPSTTGKTKKASQTQESLDEERRVSEPLNLGIENRSSLFQFESLYGNVVEHCVDSHPSVDMAFLASIQDFPLSSGEEDDGYHSSEEEREEVAWLARKISTSSSGIPHIDLFVDDPTGINLMVDWDGAFRLENAVFKI</sequence>
<evidence type="ECO:0000256" key="1">
    <source>
        <dbReference type="SAM" id="MobiDB-lite"/>
    </source>
</evidence>
<feature type="compositionally biased region" description="Basic and acidic residues" evidence="1">
    <location>
        <begin position="30"/>
        <end position="54"/>
    </location>
</feature>
<gene>
    <name evidence="2" type="ORF">NE237_023814</name>
</gene>
<protein>
    <submittedName>
        <fullName evidence="2">Uncharacterized protein</fullName>
    </submittedName>
</protein>
<dbReference type="EMBL" id="JAMYWD010000008">
    <property type="protein sequence ID" value="KAJ4963875.1"/>
    <property type="molecule type" value="Genomic_DNA"/>
</dbReference>
<feature type="region of interest" description="Disordered" evidence="1">
    <location>
        <begin position="30"/>
        <end position="118"/>
    </location>
</feature>
<evidence type="ECO:0000313" key="3">
    <source>
        <dbReference type="Proteomes" id="UP001141806"/>
    </source>
</evidence>
<feature type="compositionally biased region" description="Basic residues" evidence="1">
    <location>
        <begin position="76"/>
        <end position="91"/>
    </location>
</feature>